<gene>
    <name evidence="1" type="ORF">ISALK_00355</name>
</gene>
<dbReference type="Pfam" id="PF04245">
    <property type="entry name" value="NA37"/>
    <property type="match status" value="1"/>
</dbReference>
<dbReference type="Proteomes" id="UP000449710">
    <property type="component" value="Unassembled WGS sequence"/>
</dbReference>
<sequence>MEDVYITQSILHILDSQVGMPVLSEKEHPKSAETELFLGEHLKRLLEDPEIKECEFLEDRENPVKGILQGYQQDTGTFVSMSKALAKSLYEFMMKNPEVPSSDLAVVAFRQKDRPYLGVLKFNYKQTFTHEVDHQEDGNINSIIQYQRTIANINQRIEEGFVLDLEEGNLLLKEKKARINDEKIFYLSEKFLLCKGKPSDKEKLSIINKTNKEVLKKHYDNDFKKTTDLKRAMAENIAESEELEIEEITEKVFRDNPEAQKEYRESIEKQGLMESTVKLAPKTSEKVMKKQKIVTEEGIELHVPGEYLDDRKVKFVNNGDGTIKIEINDIASILNK</sequence>
<accession>A0AA44BC27</accession>
<dbReference type="InterPro" id="IPR007358">
    <property type="entry name" value="Nucleoid_associated_NdpA"/>
</dbReference>
<evidence type="ECO:0000313" key="2">
    <source>
        <dbReference type="Proteomes" id="UP000449710"/>
    </source>
</evidence>
<organism evidence="1 2">
    <name type="scientific">Isachenkonia alkalipeptolytica</name>
    <dbReference type="NCBI Taxonomy" id="2565777"/>
    <lineage>
        <taxon>Bacteria</taxon>
        <taxon>Bacillati</taxon>
        <taxon>Bacillota</taxon>
        <taxon>Clostridia</taxon>
        <taxon>Eubacteriales</taxon>
        <taxon>Clostridiaceae</taxon>
        <taxon>Isachenkonia</taxon>
    </lineage>
</organism>
<proteinExistence type="predicted"/>
<dbReference type="GO" id="GO:0009295">
    <property type="term" value="C:nucleoid"/>
    <property type="evidence" value="ECO:0007669"/>
    <property type="project" value="InterPro"/>
</dbReference>
<evidence type="ECO:0000313" key="1">
    <source>
        <dbReference type="EMBL" id="NBG86939.1"/>
    </source>
</evidence>
<dbReference type="AlphaFoldDB" id="A0AA44BC27"/>
<comment type="caution">
    <text evidence="1">The sequence shown here is derived from an EMBL/GenBank/DDBJ whole genome shotgun (WGS) entry which is preliminary data.</text>
</comment>
<reference evidence="1 2" key="1">
    <citation type="submission" date="2019-04" db="EMBL/GenBank/DDBJ databases">
        <title>Isachenkonia alkalipeptolytica gen. nov. sp. nov. a new anaerobic, alkiliphilic organothrophic bacterium capable to reduce synthesized ferrihydrite isolated from a soda lake.</title>
        <authorList>
            <person name="Toshchakov S.V."/>
            <person name="Zavarzina D.G."/>
            <person name="Zhilina T.N."/>
            <person name="Kostrikina N.A."/>
            <person name="Kublanov I.V."/>
        </authorList>
    </citation>
    <scope>NUCLEOTIDE SEQUENCE [LARGE SCALE GENOMIC DNA]</scope>
    <source>
        <strain evidence="1 2">Z-1701</strain>
    </source>
</reference>
<dbReference type="RefSeq" id="WP_160718248.1">
    <property type="nucleotide sequence ID" value="NZ_SUMG01000001.1"/>
</dbReference>
<name>A0AA44BC27_9CLOT</name>
<protein>
    <submittedName>
        <fullName evidence="1">Nucleoid-associated protein</fullName>
    </submittedName>
</protein>
<keyword evidence="2" id="KW-1185">Reference proteome</keyword>
<dbReference type="EMBL" id="SUMG01000001">
    <property type="protein sequence ID" value="NBG86939.1"/>
    <property type="molecule type" value="Genomic_DNA"/>
</dbReference>